<keyword evidence="2" id="KW-0680">Restriction system</keyword>
<evidence type="ECO:0000256" key="1">
    <source>
        <dbReference type="ARBA" id="ARBA00010923"/>
    </source>
</evidence>
<evidence type="ECO:0000259" key="5">
    <source>
        <dbReference type="Pfam" id="PF01420"/>
    </source>
</evidence>
<dbReference type="AlphaFoldDB" id="A9BG34"/>
<evidence type="ECO:0000256" key="3">
    <source>
        <dbReference type="ARBA" id="ARBA00023125"/>
    </source>
</evidence>
<dbReference type="GO" id="GO:0003677">
    <property type="term" value="F:DNA binding"/>
    <property type="evidence" value="ECO:0007669"/>
    <property type="project" value="UniProtKB-KW"/>
</dbReference>
<dbReference type="RefSeq" id="WP_012208891.1">
    <property type="nucleotide sequence ID" value="NC_010003.1"/>
</dbReference>
<evidence type="ECO:0000256" key="2">
    <source>
        <dbReference type="ARBA" id="ARBA00022747"/>
    </source>
</evidence>
<dbReference type="PANTHER" id="PTHR30408">
    <property type="entry name" value="TYPE-1 RESTRICTION ENZYME ECOKI SPECIFICITY PROTEIN"/>
    <property type="match status" value="1"/>
</dbReference>
<sequence length="429" mass="48789">MAEVKEMEKLPEGWKISSVKDLFIDGRGRVISEEEIKNKEGIYPVFSSQTKNKGELGKINTYDFEGEYITWTTDGANAGTVFYRNGRFNCTNVCGTLEARNKEVCSKYFAYLLSNVLKKYVSYIGNPKLMNNVVRGIKLVHPANYFAQCKIAEIIKTVDNAIEKTDKIIEKYKRIKQGLMQDLLTKGIDENGQIRSEGTHRFKDSPLGRIPEEWEVVELIKGLGNNPSLIVAGPFGSSLKVEDYKEIGIPILRLQNVDENKFIDKDIKFITEKKAKALSYHSFEEGDIVLAKLGMPVGKACIVPEKYKYGIVVADVVRIRVSPKFANKEFISYILNYSICRKQLNAYIIGTTRPRVNLTQIRNILIPLPSLPEQHRIASILSQIDETIEKEQRYKEKLERIKQGLMEDLLTGKVRVNHLIEGVENVSQT</sequence>
<dbReference type="KEGG" id="pmo:Pmob_1071"/>
<dbReference type="STRING" id="403833.Pmob_1071"/>
<dbReference type="PANTHER" id="PTHR30408:SF12">
    <property type="entry name" value="TYPE I RESTRICTION ENZYME MJAVIII SPECIFICITY SUBUNIT"/>
    <property type="match status" value="1"/>
</dbReference>
<proteinExistence type="inferred from homology"/>
<dbReference type="Pfam" id="PF01420">
    <property type="entry name" value="Methylase_S"/>
    <property type="match status" value="2"/>
</dbReference>
<dbReference type="InterPro" id="IPR000055">
    <property type="entry name" value="Restrct_endonuc_typeI_TRD"/>
</dbReference>
<organism evidence="6 7">
    <name type="scientific">Petrotoga mobilis (strain DSM 10674 / SJ95)</name>
    <dbReference type="NCBI Taxonomy" id="403833"/>
    <lineage>
        <taxon>Bacteria</taxon>
        <taxon>Thermotogati</taxon>
        <taxon>Thermotogota</taxon>
        <taxon>Thermotogae</taxon>
        <taxon>Petrotogales</taxon>
        <taxon>Petrotogaceae</taxon>
        <taxon>Petrotoga</taxon>
    </lineage>
</organism>
<keyword evidence="7" id="KW-1185">Reference proteome</keyword>
<reference evidence="6" key="1">
    <citation type="submission" date="2007-11" db="EMBL/GenBank/DDBJ databases">
        <title>Complete sequence of Petroga mobilis SJ95.</title>
        <authorList>
            <consortium name="US DOE Joint Genome Institute"/>
            <person name="Copeland A."/>
            <person name="Lucas S."/>
            <person name="Lapidus A."/>
            <person name="Barry K."/>
            <person name="Glavina del Rio T."/>
            <person name="Dalin E."/>
            <person name="Tice H."/>
            <person name="Pitluck S."/>
            <person name="Meincke L."/>
            <person name="Brettin T."/>
            <person name="Bruce D."/>
            <person name="Detter J.C."/>
            <person name="Han C."/>
            <person name="Kuske C.R."/>
            <person name="Schmutz J."/>
            <person name="Larimer F."/>
            <person name="Land M."/>
            <person name="Hauser L."/>
            <person name="Kyrpides N."/>
            <person name="Mikhailova N."/>
            <person name="Noll K."/>
            <person name="Richardson P."/>
        </authorList>
    </citation>
    <scope>NUCLEOTIDE SEQUENCE [LARGE SCALE GENOMIC DNA]</scope>
    <source>
        <strain evidence="6">SJ95</strain>
    </source>
</reference>
<keyword evidence="3" id="KW-0238">DNA-binding</keyword>
<evidence type="ECO:0000256" key="4">
    <source>
        <dbReference type="SAM" id="Coils"/>
    </source>
</evidence>
<dbReference type="CDD" id="cd17246">
    <property type="entry name" value="RMtype1_S_SonII-TRD2-CR2_like"/>
    <property type="match status" value="1"/>
</dbReference>
<dbReference type="HOGENOM" id="CLU_021095_10_0_0"/>
<feature type="domain" description="Type I restriction modification DNA specificity" evidence="5">
    <location>
        <begin position="242"/>
        <end position="400"/>
    </location>
</feature>
<dbReference type="SUPFAM" id="SSF116734">
    <property type="entry name" value="DNA methylase specificity domain"/>
    <property type="match status" value="2"/>
</dbReference>
<dbReference type="GO" id="GO:0009307">
    <property type="term" value="P:DNA restriction-modification system"/>
    <property type="evidence" value="ECO:0007669"/>
    <property type="project" value="UniProtKB-KW"/>
</dbReference>
<evidence type="ECO:0000313" key="7">
    <source>
        <dbReference type="Proteomes" id="UP000000789"/>
    </source>
</evidence>
<dbReference type="CDD" id="cd17255">
    <property type="entry name" value="RMtype1_S_Fco49512ORF2615P-TRD2-CR2_like"/>
    <property type="match status" value="1"/>
</dbReference>
<evidence type="ECO:0000313" key="6">
    <source>
        <dbReference type="EMBL" id="ABX31790.1"/>
    </source>
</evidence>
<accession>A9BG34</accession>
<feature type="coiled-coil region" evidence="4">
    <location>
        <begin position="381"/>
        <end position="408"/>
    </location>
</feature>
<gene>
    <name evidence="6" type="ordered locus">Pmob_1071</name>
</gene>
<protein>
    <submittedName>
        <fullName evidence="6">Restriction modification system DNA specificity domain</fullName>
    </submittedName>
</protein>
<dbReference type="InterPro" id="IPR052021">
    <property type="entry name" value="Type-I_RS_S_subunit"/>
</dbReference>
<dbReference type="InterPro" id="IPR044946">
    <property type="entry name" value="Restrct_endonuc_typeI_TRD_sf"/>
</dbReference>
<dbReference type="REBASE" id="16650">
    <property type="entry name" value="S.PmoSJORF1072P"/>
</dbReference>
<dbReference type="EMBL" id="CP000879">
    <property type="protein sequence ID" value="ABX31790.1"/>
    <property type="molecule type" value="Genomic_DNA"/>
</dbReference>
<keyword evidence="4" id="KW-0175">Coiled coil</keyword>
<dbReference type="eggNOG" id="COG0732">
    <property type="taxonomic scope" value="Bacteria"/>
</dbReference>
<feature type="domain" description="Type I restriction modification DNA specificity" evidence="5">
    <location>
        <begin position="11"/>
        <end position="167"/>
    </location>
</feature>
<comment type="similarity">
    <text evidence="1">Belongs to the type-I restriction system S methylase family.</text>
</comment>
<dbReference type="Gene3D" id="3.90.220.20">
    <property type="entry name" value="DNA methylase specificity domains"/>
    <property type="match status" value="2"/>
</dbReference>
<name>A9BG34_PETMO</name>
<dbReference type="OrthoDB" id="9811611at2"/>
<dbReference type="Proteomes" id="UP000000789">
    <property type="component" value="Chromosome"/>
</dbReference>
<dbReference type="Gene3D" id="1.10.287.1120">
    <property type="entry name" value="Bipartite methylase S protein"/>
    <property type="match status" value="2"/>
</dbReference>